<dbReference type="Proteomes" id="UP000021315">
    <property type="component" value="Unassembled WGS sequence"/>
</dbReference>
<dbReference type="InterPro" id="IPR001932">
    <property type="entry name" value="PPM-type_phosphatase-like_dom"/>
</dbReference>
<dbReference type="AlphaFoldDB" id="A0A080M195"/>
<dbReference type="Proteomes" id="UP000509684">
    <property type="component" value="Chromosome"/>
</dbReference>
<dbReference type="RefSeq" id="WP_034953327.1">
    <property type="nucleotide sequence ID" value="NZ_JDST02000119.1"/>
</dbReference>
<sequence length="239" mass="25468">MGVDSYFAIGSAHALAAEPCQDYATHESSTSGCYGVVADGCSNSAGRPDIGARLVAMAMLRAMQQVAVEEVESQLLASLRATLSQGYASHADLLTTVGGFVERNGEVDAWLWGDGVLYAEYPDGSKVLKVVQWDGNIPLYPVYLLEGHPGLTGMIESHDGETQALSGGLHWKAAKPRKFLIATDGMLQLDHTGVVDAVSQLTAYKTLAGSFLKRRALRALKGMPPADDIAVAAYHETDR</sequence>
<dbReference type="KEGG" id="acog:HWD57_10265"/>
<gene>
    <name evidence="2" type="ORF">AW06_004149</name>
    <name evidence="3" type="ORF">HWD57_10265</name>
</gene>
<accession>A0A7D5SDX8</accession>
<evidence type="ECO:0000313" key="4">
    <source>
        <dbReference type="Proteomes" id="UP000021315"/>
    </source>
</evidence>
<evidence type="ECO:0000259" key="1">
    <source>
        <dbReference type="Pfam" id="PF13672"/>
    </source>
</evidence>
<protein>
    <submittedName>
        <fullName evidence="3">Protein phosphatase 2C domain-containing protein</fullName>
    </submittedName>
</protein>
<feature type="domain" description="PPM-type phosphatase" evidence="1">
    <location>
        <begin position="9"/>
        <end position="189"/>
    </location>
</feature>
<dbReference type="STRING" id="1453999.AW06_004149"/>
<keyword evidence="4" id="KW-1185">Reference proteome</keyword>
<proteinExistence type="predicted"/>
<dbReference type="EMBL" id="JDST02000119">
    <property type="protein sequence ID" value="KFB74881.1"/>
    <property type="molecule type" value="Genomic_DNA"/>
</dbReference>
<dbReference type="Pfam" id="PF13672">
    <property type="entry name" value="PP2C_2"/>
    <property type="match status" value="1"/>
</dbReference>
<evidence type="ECO:0000313" key="3">
    <source>
        <dbReference type="EMBL" id="QLH50119.1"/>
    </source>
</evidence>
<organism evidence="2 4">
    <name type="scientific">Candidatus Accumulibacter cognatus</name>
    <dbReference type="NCBI Taxonomy" id="2954383"/>
    <lineage>
        <taxon>Bacteria</taxon>
        <taxon>Pseudomonadati</taxon>
        <taxon>Pseudomonadota</taxon>
        <taxon>Betaproteobacteria</taxon>
        <taxon>Candidatus Accumulibacter</taxon>
    </lineage>
</organism>
<reference evidence="3 5" key="2">
    <citation type="journal article" date="2019" name="Microbiome">
        <title>Annotated bacterial chromosomes from frame-shift-corrected long-read metagenomic data.</title>
        <authorList>
            <person name="Arumugam K."/>
            <person name="Bagci C."/>
            <person name="Bessarab I."/>
            <person name="Beier S."/>
            <person name="Buchfink B."/>
            <person name="Gorska A."/>
            <person name="Qiu G."/>
            <person name="Huson D.H."/>
            <person name="Williams R.B.H."/>
        </authorList>
    </citation>
    <scope>NUCLEOTIDE SEQUENCE [LARGE SCALE GENOMIC DNA]</scope>
    <source>
        <strain evidence="3">SSA1</strain>
    </source>
</reference>
<reference evidence="2 4" key="1">
    <citation type="submission" date="2014-02" db="EMBL/GenBank/DDBJ databases">
        <title>Expanding our view of genomic diversity in Candidatus Accumulibacter clades.</title>
        <authorList>
            <person name="Skennerton C.T."/>
            <person name="Barr J.J."/>
            <person name="Slater F.R."/>
            <person name="Bond P.L."/>
            <person name="Tyson G.W."/>
        </authorList>
    </citation>
    <scope>NUCLEOTIDE SEQUENCE [LARGE SCALE GENOMIC DNA]</scope>
    <source>
        <strain evidence="4">SK-02</strain>
    </source>
</reference>
<accession>A0A080M195</accession>
<evidence type="ECO:0000313" key="5">
    <source>
        <dbReference type="Proteomes" id="UP000509684"/>
    </source>
</evidence>
<reference evidence="3" key="3">
    <citation type="submission" date="2020-06" db="EMBL/GenBank/DDBJ databases">
        <authorList>
            <person name="Arumugam K."/>
            <person name="Besarab I."/>
            <person name="Haryono M."/>
            <person name="Bagci C."/>
            <person name="Beier S."/>
            <person name="Buchfink B."/>
            <person name="Gorska A."/>
            <person name="Qiu G."/>
            <person name="Huson D.H."/>
            <person name="Williams R.B."/>
        </authorList>
    </citation>
    <scope>NUCLEOTIDE SEQUENCE</scope>
    <source>
        <strain evidence="3">SSA1</strain>
    </source>
</reference>
<dbReference type="EMBL" id="CP058708">
    <property type="protein sequence ID" value="QLH50119.1"/>
    <property type="molecule type" value="Genomic_DNA"/>
</dbReference>
<evidence type="ECO:0000313" key="2">
    <source>
        <dbReference type="EMBL" id="KFB74881.1"/>
    </source>
</evidence>
<name>A0A080M195_9PROT</name>